<evidence type="ECO:0000256" key="5">
    <source>
        <dbReference type="SAM" id="Phobius"/>
    </source>
</evidence>
<feature type="region of interest" description="Disordered" evidence="4">
    <location>
        <begin position="1"/>
        <end position="92"/>
    </location>
</feature>
<feature type="region of interest" description="Disordered" evidence="4">
    <location>
        <begin position="169"/>
        <end position="189"/>
    </location>
</feature>
<dbReference type="GeneID" id="73467657"/>
<dbReference type="AlphaFoldDB" id="A0A8J5R690"/>
<evidence type="ECO:0000259" key="6">
    <source>
        <dbReference type="PROSITE" id="PS51778"/>
    </source>
</evidence>
<comment type="caution">
    <text evidence="7">The sequence shown here is derived from an EMBL/GenBank/DDBJ whole genome shotgun (WGS) entry which is preliminary data.</text>
</comment>
<keyword evidence="5" id="KW-1133">Transmembrane helix</keyword>
<accession>A0A8J5R690</accession>
<evidence type="ECO:0000256" key="2">
    <source>
        <dbReference type="ARBA" id="ARBA00006582"/>
    </source>
</evidence>
<keyword evidence="3 5" id="KW-0472">Membrane</keyword>
<dbReference type="RefSeq" id="XP_049265882.1">
    <property type="nucleotide sequence ID" value="XM_049410575.1"/>
</dbReference>
<feature type="transmembrane region" description="Helical" evidence="5">
    <location>
        <begin position="741"/>
        <end position="758"/>
    </location>
</feature>
<keyword evidence="5" id="KW-0812">Transmembrane</keyword>
<keyword evidence="8" id="KW-1185">Reference proteome</keyword>
<gene>
    <name evidence="7" type="ORF">J8A68_000856</name>
</gene>
<evidence type="ECO:0000256" key="4">
    <source>
        <dbReference type="SAM" id="MobiDB-lite"/>
    </source>
</evidence>
<dbReference type="Proteomes" id="UP000694255">
    <property type="component" value="Unassembled WGS sequence"/>
</dbReference>
<evidence type="ECO:0000313" key="8">
    <source>
        <dbReference type="Proteomes" id="UP000694255"/>
    </source>
</evidence>
<feature type="compositionally biased region" description="Basic and acidic residues" evidence="4">
    <location>
        <begin position="75"/>
        <end position="92"/>
    </location>
</feature>
<feature type="compositionally biased region" description="Pro residues" evidence="4">
    <location>
        <begin position="222"/>
        <end position="231"/>
    </location>
</feature>
<feature type="domain" description="VASt" evidence="6">
    <location>
        <begin position="515"/>
        <end position="687"/>
    </location>
</feature>
<dbReference type="Pfam" id="PF02893">
    <property type="entry name" value="GRAM"/>
    <property type="match status" value="1"/>
</dbReference>
<sequence>MSLPLNDPIEDDEDAWSYSFPSTNGSLGSSNDNNSDNKQPESTRKPPNGNIRSNKNGHTITRSNNNNGLAIEPLLTRDDNNSTNDKPTEVDPIKVVCQESGPLKSSISLQSALAKSAPLDPLMTKEDANSIISKEGTDSNIGSNTSPTAPQRFLNSMKELKEYENSIIEKQQQEPPSPKDPPLTKVASPKIITYRKSKRTVSDTSGIFTSTATSSMFSPSSATPPPPPPPSSKYDTRLYVDEIYKDTTYHFATMNRNVDFHQIFPSVDLTDRLLDDFACALSREILLQGRIYLTENYICFNSNLLGWVTSLVITMDEIIRIEKRSTAGLFPNGIGIVTRDAKHIFASFISRDATFEMMVAVWKGSTGREKFEEDRPDEGDGKSNDGKENGERRISDGSAVSETAQADLNSSKIESYIMTIDGDDEAERHTSEEGSNDESEYEDDDEDYDDDDNDEQQEDIEELTKIQTPPLKKQKVTTTTTAATRILKLKPESLYKNKGPDVHSPTKARVEKNPAEVELADEIIDAPMGVVFAILFGPNPKFQLTFLESHDGSEISPYGEFSPTEEDPTILQRTFTYRRALGFPIGPKSTRCNVTGTIEHLNLSDYAVVVSTTNTPDVPSGGSFSVKTRYVFSWTTENKTNLVISHLVDWNSRSWMKNVIEKSSLSGSSAITKEMMEELKKEIKENTYYIDGPPVAAEAGEVAVVATKEKAAKKVKAAKISKAKPEVAVVSGANQLIRNNIVIVCYLLLSFLVLLLILQLRLFRVVNETNEISKGQLIWLNAQLTYAILRLQGDNQLVTKFEEVQKDNKLWKWTNKEFGKELSPVEKFEFLTSQLQGIYQENNEKNLKNSKTNKKKESPLDQLGDFLDSVINNQDLDSVRRFIKELL</sequence>
<feature type="region of interest" description="Disordered" evidence="4">
    <location>
        <begin position="213"/>
        <end position="232"/>
    </location>
</feature>
<dbReference type="PROSITE" id="PS51778">
    <property type="entry name" value="VAST"/>
    <property type="match status" value="1"/>
</dbReference>
<proteinExistence type="inferred from homology"/>
<reference evidence="7 8" key="1">
    <citation type="journal article" date="2021" name="DNA Res.">
        <title>Genome analysis of Candida subhashii reveals its hybrid nature and dual mitochondrial genome conformations.</title>
        <authorList>
            <person name="Mixao V."/>
            <person name="Hegedusova E."/>
            <person name="Saus E."/>
            <person name="Pryszcz L.P."/>
            <person name="Cillingova A."/>
            <person name="Nosek J."/>
            <person name="Gabaldon T."/>
        </authorList>
    </citation>
    <scope>NUCLEOTIDE SEQUENCE [LARGE SCALE GENOMIC DNA]</scope>
    <source>
        <strain evidence="7 8">CBS 10753</strain>
    </source>
</reference>
<feature type="region of interest" description="Disordered" evidence="4">
    <location>
        <begin position="128"/>
        <end position="150"/>
    </location>
</feature>
<feature type="region of interest" description="Disordered" evidence="4">
    <location>
        <begin position="367"/>
        <end position="480"/>
    </location>
</feature>
<dbReference type="SMART" id="SM00568">
    <property type="entry name" value="GRAM"/>
    <property type="match status" value="1"/>
</dbReference>
<feature type="compositionally biased region" description="Acidic residues" evidence="4">
    <location>
        <begin position="434"/>
        <end position="461"/>
    </location>
</feature>
<dbReference type="GO" id="GO:0120015">
    <property type="term" value="F:sterol transfer activity"/>
    <property type="evidence" value="ECO:0007669"/>
    <property type="project" value="TreeGrafter"/>
</dbReference>
<dbReference type="InterPro" id="IPR051482">
    <property type="entry name" value="Cholesterol_transport"/>
</dbReference>
<protein>
    <recommendedName>
        <fullName evidence="6">VASt domain-containing protein</fullName>
    </recommendedName>
</protein>
<dbReference type="GO" id="GO:0032934">
    <property type="term" value="F:sterol binding"/>
    <property type="evidence" value="ECO:0007669"/>
    <property type="project" value="TreeGrafter"/>
</dbReference>
<evidence type="ECO:0000256" key="1">
    <source>
        <dbReference type="ARBA" id="ARBA00004370"/>
    </source>
</evidence>
<dbReference type="PANTHER" id="PTHR23319">
    <property type="entry name" value="GRAM DOMAIN CONTAINING 1B, ISOFORM E"/>
    <property type="match status" value="1"/>
</dbReference>
<dbReference type="GO" id="GO:0140268">
    <property type="term" value="C:endoplasmic reticulum-plasma membrane contact site"/>
    <property type="evidence" value="ECO:0007669"/>
    <property type="project" value="TreeGrafter"/>
</dbReference>
<organism evidence="7 8">
    <name type="scientific">[Candida] subhashii</name>
    <dbReference type="NCBI Taxonomy" id="561895"/>
    <lineage>
        <taxon>Eukaryota</taxon>
        <taxon>Fungi</taxon>
        <taxon>Dikarya</taxon>
        <taxon>Ascomycota</taxon>
        <taxon>Saccharomycotina</taxon>
        <taxon>Pichiomycetes</taxon>
        <taxon>Debaryomycetaceae</taxon>
        <taxon>Spathaspora</taxon>
    </lineage>
</organism>
<dbReference type="PANTHER" id="PTHR23319:SF4">
    <property type="entry name" value="GRAM DOMAIN CONTAINING 1B, ISOFORM E"/>
    <property type="match status" value="1"/>
</dbReference>
<feature type="compositionally biased region" description="Low complexity" evidence="4">
    <location>
        <begin position="22"/>
        <end position="37"/>
    </location>
</feature>
<comment type="similarity">
    <text evidence="2">Belongs to the YSP2 family.</text>
</comment>
<feature type="compositionally biased region" description="Basic and acidic residues" evidence="4">
    <location>
        <begin position="367"/>
        <end position="395"/>
    </location>
</feature>
<name>A0A8J5R690_9ASCO</name>
<comment type="subcellular location">
    <subcellularLocation>
        <location evidence="1">Membrane</location>
    </subcellularLocation>
</comment>
<evidence type="ECO:0000313" key="7">
    <source>
        <dbReference type="EMBL" id="KAG7665650.1"/>
    </source>
</evidence>
<dbReference type="GO" id="GO:0032541">
    <property type="term" value="C:cortical endoplasmic reticulum"/>
    <property type="evidence" value="ECO:0007669"/>
    <property type="project" value="TreeGrafter"/>
</dbReference>
<feature type="compositionally biased region" description="Polar residues" evidence="4">
    <location>
        <begin position="50"/>
        <end position="68"/>
    </location>
</feature>
<feature type="compositionally biased region" description="Polar residues" evidence="4">
    <location>
        <begin position="398"/>
        <end position="413"/>
    </location>
</feature>
<feature type="compositionally biased region" description="Polar residues" evidence="4">
    <location>
        <begin position="138"/>
        <end position="149"/>
    </location>
</feature>
<dbReference type="Pfam" id="PF16016">
    <property type="entry name" value="VASt"/>
    <property type="match status" value="1"/>
</dbReference>
<dbReference type="InterPro" id="IPR031968">
    <property type="entry name" value="VASt"/>
</dbReference>
<dbReference type="CDD" id="cd13220">
    <property type="entry name" value="PH-GRAM_GRAMDC"/>
    <property type="match status" value="1"/>
</dbReference>
<dbReference type="GO" id="GO:0032366">
    <property type="term" value="P:intracellular sterol transport"/>
    <property type="evidence" value="ECO:0007669"/>
    <property type="project" value="TreeGrafter"/>
</dbReference>
<dbReference type="GO" id="GO:0005886">
    <property type="term" value="C:plasma membrane"/>
    <property type="evidence" value="ECO:0007669"/>
    <property type="project" value="TreeGrafter"/>
</dbReference>
<dbReference type="GO" id="GO:0005739">
    <property type="term" value="C:mitochondrion"/>
    <property type="evidence" value="ECO:0007669"/>
    <property type="project" value="TreeGrafter"/>
</dbReference>
<evidence type="ECO:0000256" key="3">
    <source>
        <dbReference type="ARBA" id="ARBA00023136"/>
    </source>
</evidence>
<dbReference type="GO" id="GO:0005789">
    <property type="term" value="C:endoplasmic reticulum membrane"/>
    <property type="evidence" value="ECO:0007669"/>
    <property type="project" value="TreeGrafter"/>
</dbReference>
<dbReference type="InterPro" id="IPR004182">
    <property type="entry name" value="GRAM"/>
</dbReference>
<dbReference type="EMBL" id="JAGSYN010000048">
    <property type="protein sequence ID" value="KAG7665650.1"/>
    <property type="molecule type" value="Genomic_DNA"/>
</dbReference>
<dbReference type="OrthoDB" id="2162691at2759"/>